<dbReference type="InterPro" id="IPR001387">
    <property type="entry name" value="Cro/C1-type_HTH"/>
</dbReference>
<dbReference type="CDD" id="cd00093">
    <property type="entry name" value="HTH_XRE"/>
    <property type="match status" value="1"/>
</dbReference>
<dbReference type="eggNOG" id="COG1476">
    <property type="taxonomic scope" value="Bacteria"/>
</dbReference>
<evidence type="ECO:0000313" key="4">
    <source>
        <dbReference type="Proteomes" id="UP000006690"/>
    </source>
</evidence>
<keyword evidence="1" id="KW-0238">DNA-binding</keyword>
<proteinExistence type="predicted"/>
<accession>A0A0H3L1N3</accession>
<dbReference type="PANTHER" id="PTHR46797:SF10">
    <property type="entry name" value="BLR1115 PROTEIN"/>
    <property type="match status" value="1"/>
</dbReference>
<dbReference type="InterPro" id="IPR010982">
    <property type="entry name" value="Lambda_DNA-bd_dom_sf"/>
</dbReference>
<dbReference type="SUPFAM" id="SSF47413">
    <property type="entry name" value="lambda repressor-like DNA-binding domains"/>
    <property type="match status" value="1"/>
</dbReference>
<dbReference type="PROSITE" id="PS50943">
    <property type="entry name" value="HTH_CROC1"/>
    <property type="match status" value="1"/>
</dbReference>
<dbReference type="SMART" id="SM00530">
    <property type="entry name" value="HTH_XRE"/>
    <property type="match status" value="1"/>
</dbReference>
<dbReference type="Gene3D" id="1.10.260.40">
    <property type="entry name" value="lambda repressor-like DNA-binding domains"/>
    <property type="match status" value="1"/>
</dbReference>
<dbReference type="PATRIC" id="fig|553.3.peg.3052"/>
<evidence type="ECO:0000259" key="2">
    <source>
        <dbReference type="PROSITE" id="PS50943"/>
    </source>
</evidence>
<dbReference type="Proteomes" id="UP000006690">
    <property type="component" value="Chromosome"/>
</dbReference>
<dbReference type="AlphaFoldDB" id="A0A0H3L1N3"/>
<dbReference type="GO" id="GO:0005829">
    <property type="term" value="C:cytosol"/>
    <property type="evidence" value="ECO:0007669"/>
    <property type="project" value="TreeGrafter"/>
</dbReference>
<feature type="domain" description="HTH cro/C1-type" evidence="2">
    <location>
        <begin position="14"/>
        <end position="68"/>
    </location>
</feature>
<dbReference type="RefSeq" id="WP_013025144.1">
    <property type="nucleotide sequence ID" value="NC_017531.2"/>
</dbReference>
<evidence type="ECO:0000313" key="3">
    <source>
        <dbReference type="EMBL" id="BAK10657.1"/>
    </source>
</evidence>
<organism evidence="3 4">
    <name type="scientific">Pantoea ananatis (strain AJ13355)</name>
    <dbReference type="NCBI Taxonomy" id="932677"/>
    <lineage>
        <taxon>Bacteria</taxon>
        <taxon>Pseudomonadati</taxon>
        <taxon>Pseudomonadota</taxon>
        <taxon>Gammaproteobacteria</taxon>
        <taxon>Enterobacterales</taxon>
        <taxon>Erwiniaceae</taxon>
        <taxon>Pantoea</taxon>
    </lineage>
</organism>
<protein>
    <submittedName>
        <fullName evidence="3">Transcriptional regulator YdcN</fullName>
    </submittedName>
</protein>
<dbReference type="SUPFAM" id="SSF51182">
    <property type="entry name" value="RmlC-like cupins"/>
    <property type="match status" value="1"/>
</dbReference>
<dbReference type="Gene3D" id="2.60.120.10">
    <property type="entry name" value="Jelly Rolls"/>
    <property type="match status" value="1"/>
</dbReference>
<dbReference type="GO" id="GO:0003677">
    <property type="term" value="F:DNA binding"/>
    <property type="evidence" value="ECO:0007669"/>
    <property type="project" value="UniProtKB-KW"/>
</dbReference>
<evidence type="ECO:0000256" key="1">
    <source>
        <dbReference type="ARBA" id="ARBA00023125"/>
    </source>
</evidence>
<dbReference type="PANTHER" id="PTHR46797">
    <property type="entry name" value="HTH-TYPE TRANSCRIPTIONAL REGULATOR"/>
    <property type="match status" value="1"/>
</dbReference>
<dbReference type="OrthoDB" id="9792093at2"/>
<dbReference type="KEGG" id="paj:PAJ_0577"/>
<dbReference type="HOGENOM" id="CLU_085376_4_0_6"/>
<dbReference type="CDD" id="cd02209">
    <property type="entry name" value="cupin_XRE_C"/>
    <property type="match status" value="1"/>
</dbReference>
<dbReference type="InterPro" id="IPR011051">
    <property type="entry name" value="RmlC_Cupin_sf"/>
</dbReference>
<dbReference type="GO" id="GO:0003700">
    <property type="term" value="F:DNA-binding transcription factor activity"/>
    <property type="evidence" value="ECO:0007669"/>
    <property type="project" value="TreeGrafter"/>
</dbReference>
<dbReference type="InterPro" id="IPR014710">
    <property type="entry name" value="RmlC-like_jellyroll"/>
</dbReference>
<gene>
    <name evidence="3" type="primary">ydcN</name>
    <name evidence="3" type="ordered locus">PAJ_0577</name>
</gene>
<dbReference type="GeneID" id="57268954"/>
<name>A0A0H3L1N3_PANAA</name>
<reference evidence="4" key="1">
    <citation type="journal article" date="2012" name="Appl. Microbiol. Biotechnol.">
        <title>The complete genome sequence of Pantoea ananatis AJ13355, an organism with great biotechnological potential.</title>
        <authorList>
            <person name="Hara Y."/>
            <person name="Kadotani N."/>
            <person name="Izui H."/>
            <person name="Katashkina J.I."/>
            <person name="Kuvaeva T.M."/>
            <person name="Andreeva I.G."/>
            <person name="Golubeva L.I."/>
            <person name="Malko D.B."/>
            <person name="Makeev V.J."/>
            <person name="Mashko S.V."/>
            <person name="Kozlov Y.I."/>
        </authorList>
    </citation>
    <scope>NUCLEOTIDE SEQUENCE [LARGE SCALE GENOMIC DNA]</scope>
    <source>
        <strain evidence="4">AJ13355</strain>
    </source>
</reference>
<dbReference type="EMBL" id="AP012032">
    <property type="protein sequence ID" value="BAK10657.1"/>
    <property type="molecule type" value="Genomic_DNA"/>
</dbReference>
<dbReference type="InterPro" id="IPR050807">
    <property type="entry name" value="TransReg_Diox_bact_type"/>
</dbReference>
<sequence>MSFDNTEQRLAARLAELRMKQGWSLDELSTATGISRPTLSRIERAETSPTAALLNRLCVAYSLTMSRLLSEVEAESDLLIPRERQPIWNDEASGFSRRNVSPPAHNFRCELIEGTLRPGARVEYDAPPLQGMEQHIWMQQGQLTITMGAQSWTLAPGDSLRFHLSGASAFQAHLTEGARYLLVVCKS</sequence>
<dbReference type="Pfam" id="PF13560">
    <property type="entry name" value="HTH_31"/>
    <property type="match status" value="1"/>
</dbReference>